<dbReference type="AlphaFoldDB" id="A0A512NNL9"/>
<evidence type="ECO:0000256" key="1">
    <source>
        <dbReference type="ARBA" id="ARBA00005254"/>
    </source>
</evidence>
<dbReference type="InterPro" id="IPR001753">
    <property type="entry name" value="Enoyl-CoA_hydra/iso"/>
</dbReference>
<dbReference type="SUPFAM" id="SSF52096">
    <property type="entry name" value="ClpP/crotonase"/>
    <property type="match status" value="1"/>
</dbReference>
<comment type="caution">
    <text evidence="3">The sequence shown here is derived from an EMBL/GenBank/DDBJ whole genome shotgun (WGS) entry which is preliminary data.</text>
</comment>
<dbReference type="OrthoDB" id="9796541at2"/>
<dbReference type="PANTHER" id="PTHR11941:SF54">
    <property type="entry name" value="ENOYL-COA HYDRATASE, MITOCHONDRIAL"/>
    <property type="match status" value="1"/>
</dbReference>
<dbReference type="Gene3D" id="3.90.226.10">
    <property type="entry name" value="2-enoyl-CoA Hydratase, Chain A, domain 1"/>
    <property type="match status" value="1"/>
</dbReference>
<dbReference type="PROSITE" id="PS00166">
    <property type="entry name" value="ENOYL_COA_HYDRATASE"/>
    <property type="match status" value="1"/>
</dbReference>
<evidence type="ECO:0000256" key="2">
    <source>
        <dbReference type="RuleBase" id="RU003707"/>
    </source>
</evidence>
<dbReference type="InterPro" id="IPR029045">
    <property type="entry name" value="ClpP/crotonase-like_dom_sf"/>
</dbReference>
<dbReference type="RefSeq" id="WP_147155883.1">
    <property type="nucleotide sequence ID" value="NZ_BKAJ01000168.1"/>
</dbReference>
<sequence length="256" mass="28650">MEFANLDYAVVDRVAEITMRREPVNAINHALIEDINNAYRKAKADPEVRAVILTSAFERSFSAGMDLAMIRNKRGLDLRRYLEKLYFEMHDLQYRLGKPTIAALTGPARAAGVTLAVSCDVLIAADTASLGYPEILVGVIPAMHFVHLPRQIGRHKAFELLFSGKPVSAEEACAMGLVNRVVPAAEVKEEARRMARDFAAKSPLVMQLARDSFMRANDFEYRRAIENVVETICNIIETDDAQEGLNAFNEKRPPNW</sequence>
<proteinExistence type="inferred from homology"/>
<dbReference type="Pfam" id="PF00378">
    <property type="entry name" value="ECH_1"/>
    <property type="match status" value="1"/>
</dbReference>
<dbReference type="InterPro" id="IPR018376">
    <property type="entry name" value="Enoyl-CoA_hyd/isom_CS"/>
</dbReference>
<evidence type="ECO:0000313" key="4">
    <source>
        <dbReference type="Proteomes" id="UP000321058"/>
    </source>
</evidence>
<protein>
    <submittedName>
        <fullName evidence="3">Enoyl-CoA hydratase</fullName>
    </submittedName>
</protein>
<dbReference type="GO" id="GO:0006635">
    <property type="term" value="P:fatty acid beta-oxidation"/>
    <property type="evidence" value="ECO:0007669"/>
    <property type="project" value="TreeGrafter"/>
</dbReference>
<gene>
    <name evidence="3" type="ORF">RSO01_77060</name>
</gene>
<keyword evidence="4" id="KW-1185">Reference proteome</keyword>
<dbReference type="CDD" id="cd06558">
    <property type="entry name" value="crotonase-like"/>
    <property type="match status" value="1"/>
</dbReference>
<dbReference type="Proteomes" id="UP000321058">
    <property type="component" value="Unassembled WGS sequence"/>
</dbReference>
<reference evidence="3 4" key="1">
    <citation type="submission" date="2019-07" db="EMBL/GenBank/DDBJ databases">
        <title>Whole genome shotgun sequence of Reyranella soli NBRC 108950.</title>
        <authorList>
            <person name="Hosoyama A."/>
            <person name="Uohara A."/>
            <person name="Ohji S."/>
            <person name="Ichikawa N."/>
        </authorList>
    </citation>
    <scope>NUCLEOTIDE SEQUENCE [LARGE SCALE GENOMIC DNA]</scope>
    <source>
        <strain evidence="3 4">NBRC 108950</strain>
    </source>
</reference>
<dbReference type="GO" id="GO:0003824">
    <property type="term" value="F:catalytic activity"/>
    <property type="evidence" value="ECO:0007669"/>
    <property type="project" value="InterPro"/>
</dbReference>
<accession>A0A512NNL9</accession>
<evidence type="ECO:0000313" key="3">
    <source>
        <dbReference type="EMBL" id="GEP60540.1"/>
    </source>
</evidence>
<comment type="similarity">
    <text evidence="1 2">Belongs to the enoyl-CoA hydratase/isomerase family.</text>
</comment>
<organism evidence="3 4">
    <name type="scientific">Reyranella soli</name>
    <dbReference type="NCBI Taxonomy" id="1230389"/>
    <lineage>
        <taxon>Bacteria</taxon>
        <taxon>Pseudomonadati</taxon>
        <taxon>Pseudomonadota</taxon>
        <taxon>Alphaproteobacteria</taxon>
        <taxon>Hyphomicrobiales</taxon>
        <taxon>Reyranellaceae</taxon>
        <taxon>Reyranella</taxon>
    </lineage>
</organism>
<dbReference type="EMBL" id="BKAJ01000168">
    <property type="protein sequence ID" value="GEP60540.1"/>
    <property type="molecule type" value="Genomic_DNA"/>
</dbReference>
<dbReference type="PANTHER" id="PTHR11941">
    <property type="entry name" value="ENOYL-COA HYDRATASE-RELATED"/>
    <property type="match status" value="1"/>
</dbReference>
<name>A0A512NNL9_9HYPH</name>